<dbReference type="SUPFAM" id="SSF56281">
    <property type="entry name" value="Metallo-hydrolase/oxidoreductase"/>
    <property type="match status" value="1"/>
</dbReference>
<dbReference type="CDD" id="cd16279">
    <property type="entry name" value="metallo-hydrolase-like_MBL-fold"/>
    <property type="match status" value="1"/>
</dbReference>
<dbReference type="Gene3D" id="3.60.15.10">
    <property type="entry name" value="Ribonuclease Z/Hydroxyacylglutathione hydrolase-like"/>
    <property type="match status" value="1"/>
</dbReference>
<protein>
    <recommendedName>
        <fullName evidence="1">Metallo-beta-lactamase domain-containing protein</fullName>
    </recommendedName>
</protein>
<dbReference type="STRING" id="314265.R2601_21081"/>
<evidence type="ECO:0000313" key="3">
    <source>
        <dbReference type="Proteomes" id="UP000006230"/>
    </source>
</evidence>
<evidence type="ECO:0000313" key="2">
    <source>
        <dbReference type="EMBL" id="EAU47346.1"/>
    </source>
</evidence>
<reference evidence="2 3" key="1">
    <citation type="journal article" date="2010" name="J. Bacteriol.">
        <title>Genome sequences of Pelagibaca bermudensis HTCC2601T and Maritimibacter alkaliphilus HTCC2654T, the type strains of two marine Roseobacter genera.</title>
        <authorList>
            <person name="Thrash J.C."/>
            <person name="Cho J.C."/>
            <person name="Ferriera S."/>
            <person name="Johnson J."/>
            <person name="Vergin K.L."/>
            <person name="Giovannoni S.J."/>
        </authorList>
    </citation>
    <scope>NUCLEOTIDE SEQUENCE [LARGE SCALE GENOMIC DNA]</scope>
    <source>
        <strain evidence="3">DSM 26914 / JCM 13377 / KCTC 12554 / HTCC2601</strain>
    </source>
</reference>
<evidence type="ECO:0000259" key="1">
    <source>
        <dbReference type="SMART" id="SM00849"/>
    </source>
</evidence>
<dbReference type="GeneID" id="92506128"/>
<dbReference type="Pfam" id="PF12706">
    <property type="entry name" value="Lactamase_B_2"/>
    <property type="match status" value="1"/>
</dbReference>
<comment type="caution">
    <text evidence="2">The sequence shown here is derived from an EMBL/GenBank/DDBJ whole genome shotgun (WGS) entry which is preliminary data.</text>
</comment>
<dbReference type="OrthoDB" id="9781189at2"/>
<dbReference type="HOGENOM" id="CLU_044538_2_1_5"/>
<dbReference type="EMBL" id="AATQ01000007">
    <property type="protein sequence ID" value="EAU47346.1"/>
    <property type="molecule type" value="Genomic_DNA"/>
</dbReference>
<dbReference type="AlphaFoldDB" id="Q0FT23"/>
<dbReference type="SMART" id="SM00849">
    <property type="entry name" value="Lactamase_B"/>
    <property type="match status" value="1"/>
</dbReference>
<dbReference type="PANTHER" id="PTHR42663:SF6">
    <property type="entry name" value="HYDROLASE C777.06C-RELATED"/>
    <property type="match status" value="1"/>
</dbReference>
<dbReference type="Proteomes" id="UP000006230">
    <property type="component" value="Unassembled WGS sequence"/>
</dbReference>
<gene>
    <name evidence="2" type="ORF">R2601_21081</name>
</gene>
<proteinExistence type="predicted"/>
<dbReference type="InterPro" id="IPR036866">
    <property type="entry name" value="RibonucZ/Hydroxyglut_hydro"/>
</dbReference>
<feature type="domain" description="Metallo-beta-lactamase" evidence="1">
    <location>
        <begin position="38"/>
        <end position="237"/>
    </location>
</feature>
<dbReference type="InterPro" id="IPR001279">
    <property type="entry name" value="Metallo-B-lactamas"/>
</dbReference>
<dbReference type="RefSeq" id="WP_007799145.1">
    <property type="nucleotide sequence ID" value="NZ_DS022276.1"/>
</dbReference>
<dbReference type="PANTHER" id="PTHR42663">
    <property type="entry name" value="HYDROLASE C777.06C-RELATED-RELATED"/>
    <property type="match status" value="1"/>
</dbReference>
<keyword evidence="3" id="KW-1185">Reference proteome</keyword>
<sequence>MSELRFTILGCGSSGGVPRLGGHWGECDPANPRNTRRRCSMLVERDGAQGTTRVLIDTTPDMRQQLLDAGIGHLDAVAWTHSHADHTHGLDDLRQIVFNRRDRLPVWADGDTQNALFARFGYAFVQPEGSPYPPILEMHTIGDGPFTIEGAGGPITLTPFEVDHGSIDALGFRIADVAYLPDVIRIPEASWAHLQGLDCWILDALRRTPHPTHAHLDLALEWIAKAQPKEAVLTNMHIDLDHDIVAAETPDHIRPAYDGMVLRYAL</sequence>
<name>Q0FT23_SALBH</name>
<accession>Q0FT23</accession>
<dbReference type="eggNOG" id="COG1235">
    <property type="taxonomic scope" value="Bacteria"/>
</dbReference>
<organism evidence="2 3">
    <name type="scientific">Salipiger bermudensis (strain DSM 26914 / JCM 13377 / KCTC 12554 / HTCC2601)</name>
    <name type="common">Pelagibaca bermudensis</name>
    <dbReference type="NCBI Taxonomy" id="314265"/>
    <lineage>
        <taxon>Bacteria</taxon>
        <taxon>Pseudomonadati</taxon>
        <taxon>Pseudomonadota</taxon>
        <taxon>Alphaproteobacteria</taxon>
        <taxon>Rhodobacterales</taxon>
        <taxon>Roseobacteraceae</taxon>
        <taxon>Salipiger</taxon>
    </lineage>
</organism>